<reference evidence="1 2" key="1">
    <citation type="journal article" date="2012" name="Proc. Natl. Acad. Sci. U.S.A.">
        <title>Comparative genomics of Ceriporiopsis subvermispora and Phanerochaete chrysosporium provide insight into selective ligninolysis.</title>
        <authorList>
            <person name="Fernandez-Fueyo E."/>
            <person name="Ruiz-Duenas F.J."/>
            <person name="Ferreira P."/>
            <person name="Floudas D."/>
            <person name="Hibbett D.S."/>
            <person name="Canessa P."/>
            <person name="Larrondo L.F."/>
            <person name="James T.Y."/>
            <person name="Seelenfreund D."/>
            <person name="Lobos S."/>
            <person name="Polanco R."/>
            <person name="Tello M."/>
            <person name="Honda Y."/>
            <person name="Watanabe T."/>
            <person name="Watanabe T."/>
            <person name="Ryu J.S."/>
            <person name="Kubicek C.P."/>
            <person name="Schmoll M."/>
            <person name="Gaskell J."/>
            <person name="Hammel K.E."/>
            <person name="St John F.J."/>
            <person name="Vanden Wymelenberg A."/>
            <person name="Sabat G."/>
            <person name="Splinter BonDurant S."/>
            <person name="Syed K."/>
            <person name="Yadav J.S."/>
            <person name="Doddapaneni H."/>
            <person name="Subramanian V."/>
            <person name="Lavin J.L."/>
            <person name="Oguiza J.A."/>
            <person name="Perez G."/>
            <person name="Pisabarro A.G."/>
            <person name="Ramirez L."/>
            <person name="Santoyo F."/>
            <person name="Master E."/>
            <person name="Coutinho P.M."/>
            <person name="Henrissat B."/>
            <person name="Lombard V."/>
            <person name="Magnuson J.K."/>
            <person name="Kuees U."/>
            <person name="Hori C."/>
            <person name="Igarashi K."/>
            <person name="Samejima M."/>
            <person name="Held B.W."/>
            <person name="Barry K.W."/>
            <person name="LaButti K.M."/>
            <person name="Lapidus A."/>
            <person name="Lindquist E.A."/>
            <person name="Lucas S.M."/>
            <person name="Riley R."/>
            <person name="Salamov A.A."/>
            <person name="Hoffmeister D."/>
            <person name="Schwenk D."/>
            <person name="Hadar Y."/>
            <person name="Yarden O."/>
            <person name="de Vries R.P."/>
            <person name="Wiebenga A."/>
            <person name="Stenlid J."/>
            <person name="Eastwood D."/>
            <person name="Grigoriev I.V."/>
            <person name="Berka R.M."/>
            <person name="Blanchette R.A."/>
            <person name="Kersten P."/>
            <person name="Martinez A.T."/>
            <person name="Vicuna R."/>
            <person name="Cullen D."/>
        </authorList>
    </citation>
    <scope>NUCLEOTIDE SEQUENCE [LARGE SCALE GENOMIC DNA]</scope>
    <source>
        <strain evidence="1 2">B</strain>
    </source>
</reference>
<organism evidence="1 2">
    <name type="scientific">Ceriporiopsis subvermispora (strain B)</name>
    <name type="common">White-rot fungus</name>
    <name type="synonym">Gelatoporia subvermispora</name>
    <dbReference type="NCBI Taxonomy" id="914234"/>
    <lineage>
        <taxon>Eukaryota</taxon>
        <taxon>Fungi</taxon>
        <taxon>Dikarya</taxon>
        <taxon>Basidiomycota</taxon>
        <taxon>Agaricomycotina</taxon>
        <taxon>Agaricomycetes</taxon>
        <taxon>Polyporales</taxon>
        <taxon>Gelatoporiaceae</taxon>
        <taxon>Gelatoporia</taxon>
    </lineage>
</organism>
<dbReference type="Proteomes" id="UP000016930">
    <property type="component" value="Unassembled WGS sequence"/>
</dbReference>
<accession>M2QWM6</accession>
<feature type="non-terminal residue" evidence="1">
    <location>
        <position position="1"/>
    </location>
</feature>
<evidence type="ECO:0008006" key="3">
    <source>
        <dbReference type="Google" id="ProtNLM"/>
    </source>
</evidence>
<gene>
    <name evidence="1" type="ORF">CERSUDRAFT_37237</name>
</gene>
<keyword evidence="2" id="KW-1185">Reference proteome</keyword>
<proteinExistence type="predicted"/>
<dbReference type="InterPro" id="IPR027417">
    <property type="entry name" value="P-loop_NTPase"/>
</dbReference>
<name>M2QWM6_CERS8</name>
<evidence type="ECO:0000313" key="2">
    <source>
        <dbReference type="Proteomes" id="UP000016930"/>
    </source>
</evidence>
<evidence type="ECO:0000313" key="1">
    <source>
        <dbReference type="EMBL" id="EMD36530.1"/>
    </source>
</evidence>
<feature type="non-terminal residue" evidence="1">
    <location>
        <position position="74"/>
    </location>
</feature>
<dbReference type="HOGENOM" id="CLU_001324_10_1_1"/>
<protein>
    <recommendedName>
        <fullName evidence="3">UvrD-like helicase C-terminal domain-containing protein</fullName>
    </recommendedName>
</protein>
<dbReference type="SUPFAM" id="SSF52540">
    <property type="entry name" value="P-loop containing nucleoside triphosphate hydrolases"/>
    <property type="match status" value="1"/>
</dbReference>
<dbReference type="AlphaFoldDB" id="M2QWM6"/>
<dbReference type="EMBL" id="KB445798">
    <property type="protein sequence ID" value="EMD36530.1"/>
    <property type="molecule type" value="Genomic_DNA"/>
</dbReference>
<dbReference type="OrthoDB" id="432234at2759"/>
<sequence length="74" mass="8384">LTVHKAQGRTFSNVFADVQGCSGTDQPYVMLSRVKSLAGLVILRPFRWAKISCRFSQDTRRELDRLDVLAVRTT</sequence>